<reference evidence="2 3" key="1">
    <citation type="submission" date="2019-04" db="EMBL/GenBank/DDBJ databases">
        <title>High contiguity whole genome sequence and gene annotation resource for two Venturia nashicola isolates.</title>
        <authorList>
            <person name="Prokchorchik M."/>
            <person name="Won K."/>
            <person name="Lee Y."/>
            <person name="Choi E.D."/>
            <person name="Segonzac C."/>
            <person name="Sohn K.H."/>
        </authorList>
    </citation>
    <scope>NUCLEOTIDE SEQUENCE [LARGE SCALE GENOMIC DNA]</scope>
    <source>
        <strain evidence="2 3">PRI2</strain>
    </source>
</reference>
<dbReference type="Proteomes" id="UP000298493">
    <property type="component" value="Unassembled WGS sequence"/>
</dbReference>
<proteinExistence type="predicted"/>
<accession>A0A4Z1NQT0</accession>
<name>A0A4Z1NQT0_9PEZI</name>
<sequence>MSSSSEKVSRNRFQLPHLSHSSIDFPLLPHISTVSKPIAPPADSCARAAIAQGFTPAVVVPSPLRLFNRCNKVCKATGPSQYSSDSEFWVVLLHYSSGSLTWLEWAVSGETIHILDRADYGEKVAARWQKHADDLQNADKSLQKVKDMAKKKDEDIALQIHLLQETIAEEKEASESDLALGPKVEDEQAIRKEMNDAT</sequence>
<keyword evidence="3" id="KW-1185">Reference proteome</keyword>
<evidence type="ECO:0000313" key="2">
    <source>
        <dbReference type="EMBL" id="TID13089.1"/>
    </source>
</evidence>
<protein>
    <submittedName>
        <fullName evidence="2">Uncharacterized protein</fullName>
    </submittedName>
</protein>
<dbReference type="AlphaFoldDB" id="A0A4Z1NQT0"/>
<gene>
    <name evidence="2" type="ORF">E6O75_ATG10038</name>
</gene>
<dbReference type="EMBL" id="SNSC02000029">
    <property type="protein sequence ID" value="TID13089.1"/>
    <property type="molecule type" value="Genomic_DNA"/>
</dbReference>
<feature type="compositionally biased region" description="Basic and acidic residues" evidence="1">
    <location>
        <begin position="183"/>
        <end position="198"/>
    </location>
</feature>
<feature type="region of interest" description="Disordered" evidence="1">
    <location>
        <begin position="172"/>
        <end position="198"/>
    </location>
</feature>
<evidence type="ECO:0000313" key="3">
    <source>
        <dbReference type="Proteomes" id="UP000298493"/>
    </source>
</evidence>
<comment type="caution">
    <text evidence="2">The sequence shown here is derived from an EMBL/GenBank/DDBJ whole genome shotgun (WGS) entry which is preliminary data.</text>
</comment>
<evidence type="ECO:0000256" key="1">
    <source>
        <dbReference type="SAM" id="MobiDB-lite"/>
    </source>
</evidence>
<organism evidence="2 3">
    <name type="scientific">Venturia nashicola</name>
    <dbReference type="NCBI Taxonomy" id="86259"/>
    <lineage>
        <taxon>Eukaryota</taxon>
        <taxon>Fungi</taxon>
        <taxon>Dikarya</taxon>
        <taxon>Ascomycota</taxon>
        <taxon>Pezizomycotina</taxon>
        <taxon>Dothideomycetes</taxon>
        <taxon>Pleosporomycetidae</taxon>
        <taxon>Venturiales</taxon>
        <taxon>Venturiaceae</taxon>
        <taxon>Venturia</taxon>
    </lineage>
</organism>